<keyword evidence="3" id="KW-0804">Transcription</keyword>
<dbReference type="PROSITE" id="PS00041">
    <property type="entry name" value="HTH_ARAC_FAMILY_1"/>
    <property type="match status" value="1"/>
</dbReference>
<sequence>MLLTYREIATRERYRDCIQKFWILDNNLNSVSSAPQYALPNGCCTLAFISGNGISLTFAGHPIHLAAGIYLSGQITRKVSVVMKPYSKAIMVQLKPWVPSMITNIPVHSFTDGVVSLKEVDRPLYETMANLNGDDETVVINKVCDDFVSCLHPNTDTHFIQWAFNNLQKGLVNQETIADMVRRSGYSQRRMEQQFRRLIGPSAKEMQRILQLRQVISELHHREQTTTLGELAHQHGYYDQAHFIRAYQRVLEELPSAFRRDNYLLPVTPHFDFLQL</sequence>
<dbReference type="Pfam" id="PF20240">
    <property type="entry name" value="DUF6597"/>
    <property type="match status" value="1"/>
</dbReference>
<dbReference type="GO" id="GO:0003700">
    <property type="term" value="F:DNA-binding transcription factor activity"/>
    <property type="evidence" value="ECO:0007669"/>
    <property type="project" value="InterPro"/>
</dbReference>
<accession>D2QHL7</accession>
<dbReference type="InterPro" id="IPR046532">
    <property type="entry name" value="DUF6597"/>
</dbReference>
<organism evidence="5 6">
    <name type="scientific">Spirosoma linguale (strain ATCC 33905 / DSM 74 / LMG 10896 / Claus 1)</name>
    <dbReference type="NCBI Taxonomy" id="504472"/>
    <lineage>
        <taxon>Bacteria</taxon>
        <taxon>Pseudomonadati</taxon>
        <taxon>Bacteroidota</taxon>
        <taxon>Cytophagia</taxon>
        <taxon>Cytophagales</taxon>
        <taxon>Cytophagaceae</taxon>
        <taxon>Spirosoma</taxon>
    </lineage>
</organism>
<evidence type="ECO:0000313" key="5">
    <source>
        <dbReference type="EMBL" id="ADB39816.1"/>
    </source>
</evidence>
<protein>
    <submittedName>
        <fullName evidence="5">Transcriptional regulator, AraC family</fullName>
    </submittedName>
</protein>
<keyword evidence="6" id="KW-1185">Reference proteome</keyword>
<name>D2QHL7_SPILD</name>
<dbReference type="PANTHER" id="PTHR46796:SF13">
    <property type="entry name" value="HTH-TYPE TRANSCRIPTIONAL ACTIVATOR RHAS"/>
    <property type="match status" value="1"/>
</dbReference>
<dbReference type="GO" id="GO:0043565">
    <property type="term" value="F:sequence-specific DNA binding"/>
    <property type="evidence" value="ECO:0007669"/>
    <property type="project" value="InterPro"/>
</dbReference>
<dbReference type="InterPro" id="IPR018060">
    <property type="entry name" value="HTH_AraC"/>
</dbReference>
<reference evidence="5 6" key="1">
    <citation type="journal article" date="2010" name="Stand. Genomic Sci.">
        <title>Complete genome sequence of Spirosoma linguale type strain (1).</title>
        <authorList>
            <person name="Lail K."/>
            <person name="Sikorski J."/>
            <person name="Saunders E."/>
            <person name="Lapidus A."/>
            <person name="Glavina Del Rio T."/>
            <person name="Copeland A."/>
            <person name="Tice H."/>
            <person name="Cheng J.-F."/>
            <person name="Lucas S."/>
            <person name="Nolan M."/>
            <person name="Bruce D."/>
            <person name="Goodwin L."/>
            <person name="Pitluck S."/>
            <person name="Ivanova N."/>
            <person name="Mavromatis K."/>
            <person name="Ovchinnikova G."/>
            <person name="Pati A."/>
            <person name="Chen A."/>
            <person name="Palaniappan K."/>
            <person name="Land M."/>
            <person name="Hauser L."/>
            <person name="Chang Y.-J."/>
            <person name="Jeffries C.D."/>
            <person name="Chain P."/>
            <person name="Brettin T."/>
            <person name="Detter J.C."/>
            <person name="Schuetze A."/>
            <person name="Rohde M."/>
            <person name="Tindall B.J."/>
            <person name="Goeker M."/>
            <person name="Bristow J."/>
            <person name="Eisen J.A."/>
            <person name="Markowitz V."/>
            <person name="Hugenholtz P."/>
            <person name="Kyrpides N.C."/>
            <person name="Klenk H.-P."/>
            <person name="Chen F."/>
        </authorList>
    </citation>
    <scope>NUCLEOTIDE SEQUENCE [LARGE SCALE GENOMIC DNA]</scope>
    <source>
        <strain evidence="6">ATCC 33905 / DSM 74 / LMG 10896 / Claus 1</strain>
    </source>
</reference>
<evidence type="ECO:0000256" key="3">
    <source>
        <dbReference type="ARBA" id="ARBA00023163"/>
    </source>
</evidence>
<evidence type="ECO:0000259" key="4">
    <source>
        <dbReference type="PROSITE" id="PS01124"/>
    </source>
</evidence>
<dbReference type="PANTHER" id="PTHR46796">
    <property type="entry name" value="HTH-TYPE TRANSCRIPTIONAL ACTIVATOR RHAS-RELATED"/>
    <property type="match status" value="1"/>
</dbReference>
<dbReference type="HOGENOM" id="CLU_066193_1_0_10"/>
<dbReference type="InterPro" id="IPR050204">
    <property type="entry name" value="AraC_XylS_family_regulators"/>
</dbReference>
<dbReference type="KEGG" id="sli:Slin_3824"/>
<dbReference type="eggNOG" id="COG2207">
    <property type="taxonomic scope" value="Bacteria"/>
</dbReference>
<dbReference type="InterPro" id="IPR018062">
    <property type="entry name" value="HTH_AraC-typ_CS"/>
</dbReference>
<dbReference type="Proteomes" id="UP000002028">
    <property type="component" value="Chromosome"/>
</dbReference>
<dbReference type="SMART" id="SM00342">
    <property type="entry name" value="HTH_ARAC"/>
    <property type="match status" value="1"/>
</dbReference>
<dbReference type="AlphaFoldDB" id="D2QHL7"/>
<evidence type="ECO:0000256" key="2">
    <source>
        <dbReference type="ARBA" id="ARBA00023125"/>
    </source>
</evidence>
<evidence type="ECO:0000313" key="6">
    <source>
        <dbReference type="Proteomes" id="UP000002028"/>
    </source>
</evidence>
<dbReference type="Gene3D" id="1.10.10.60">
    <property type="entry name" value="Homeodomain-like"/>
    <property type="match status" value="1"/>
</dbReference>
<keyword evidence="2" id="KW-0238">DNA-binding</keyword>
<dbReference type="PROSITE" id="PS01124">
    <property type="entry name" value="HTH_ARAC_FAMILY_2"/>
    <property type="match status" value="1"/>
</dbReference>
<dbReference type="Pfam" id="PF12833">
    <property type="entry name" value="HTH_18"/>
    <property type="match status" value="1"/>
</dbReference>
<dbReference type="EMBL" id="CP001769">
    <property type="protein sequence ID" value="ADB39816.1"/>
    <property type="molecule type" value="Genomic_DNA"/>
</dbReference>
<dbReference type="InterPro" id="IPR009057">
    <property type="entry name" value="Homeodomain-like_sf"/>
</dbReference>
<dbReference type="STRING" id="504472.Slin_3824"/>
<keyword evidence="1" id="KW-0805">Transcription regulation</keyword>
<dbReference type="SUPFAM" id="SSF46689">
    <property type="entry name" value="Homeodomain-like"/>
    <property type="match status" value="1"/>
</dbReference>
<feature type="domain" description="HTH araC/xylS-type" evidence="4">
    <location>
        <begin position="157"/>
        <end position="261"/>
    </location>
</feature>
<dbReference type="RefSeq" id="WP_012928329.1">
    <property type="nucleotide sequence ID" value="NC_013730.1"/>
</dbReference>
<proteinExistence type="predicted"/>
<gene>
    <name evidence="5" type="ordered locus">Slin_3824</name>
</gene>
<evidence type="ECO:0000256" key="1">
    <source>
        <dbReference type="ARBA" id="ARBA00023015"/>
    </source>
</evidence>